<accession>A0ABS6A2I3</accession>
<dbReference type="RefSeq" id="WP_215884850.1">
    <property type="nucleotide sequence ID" value="NZ_JAAOMP010000154.1"/>
</dbReference>
<dbReference type="Proteomes" id="UP000755654">
    <property type="component" value="Unassembled WGS sequence"/>
</dbReference>
<evidence type="ECO:0000313" key="2">
    <source>
        <dbReference type="Proteomes" id="UP000755654"/>
    </source>
</evidence>
<organism evidence="1 2">
    <name type="scientific">Acidithiobacillus sulfurivorans</name>
    <dbReference type="NCBI Taxonomy" id="1958756"/>
    <lineage>
        <taxon>Bacteria</taxon>
        <taxon>Pseudomonadati</taxon>
        <taxon>Pseudomonadota</taxon>
        <taxon>Acidithiobacillia</taxon>
        <taxon>Acidithiobacillales</taxon>
        <taxon>Acidithiobacillaceae</taxon>
        <taxon>Acidithiobacillus</taxon>
    </lineage>
</organism>
<sequence length="125" mass="14288">MRNLKLSKMLFNGLFHVALVASADKECRYLLVDGLRELVTGLNELIDLNDMPAICNNGEVLEHDILDIEHIVFLMLEDARAKDKNLELQCSLSQLMDELTAIKWFLSNRSQINSSIRVMAPRHHV</sequence>
<reference evidence="1 2" key="1">
    <citation type="journal article" date="2021" name="ISME J.">
        <title>Genomic evolution of the class Acidithiobacillia: deep-branching Proteobacteria living in extreme acidic conditions.</title>
        <authorList>
            <person name="Moya-Beltran A."/>
            <person name="Beard S."/>
            <person name="Rojas-Villalobos C."/>
            <person name="Issotta F."/>
            <person name="Gallardo Y."/>
            <person name="Ulloa R."/>
            <person name="Giaveno A."/>
            <person name="Degli Esposti M."/>
            <person name="Johnson D.B."/>
            <person name="Quatrini R."/>
        </authorList>
    </citation>
    <scope>NUCLEOTIDE SEQUENCE [LARGE SCALE GENOMIC DNA]</scope>
    <source>
        <strain evidence="1 2">RW2</strain>
    </source>
</reference>
<comment type="caution">
    <text evidence="1">The sequence shown here is derived from an EMBL/GenBank/DDBJ whole genome shotgun (WGS) entry which is preliminary data.</text>
</comment>
<name>A0ABS6A2I3_9PROT</name>
<evidence type="ECO:0000313" key="1">
    <source>
        <dbReference type="EMBL" id="MBU2761326.1"/>
    </source>
</evidence>
<gene>
    <name evidence="1" type="ORF">HAP95_14415</name>
</gene>
<protein>
    <submittedName>
        <fullName evidence="1">Uncharacterized protein</fullName>
    </submittedName>
</protein>
<keyword evidence="2" id="KW-1185">Reference proteome</keyword>
<proteinExistence type="predicted"/>
<dbReference type="EMBL" id="JAAOMP010000154">
    <property type="protein sequence ID" value="MBU2761326.1"/>
    <property type="molecule type" value="Genomic_DNA"/>
</dbReference>